<feature type="non-terminal residue" evidence="2">
    <location>
        <position position="152"/>
    </location>
</feature>
<dbReference type="InterPro" id="IPR001245">
    <property type="entry name" value="Ser-Thr/Tyr_kinase_cat_dom"/>
</dbReference>
<evidence type="ECO:0000259" key="1">
    <source>
        <dbReference type="PROSITE" id="PS50011"/>
    </source>
</evidence>
<dbReference type="PROSITE" id="PS00108">
    <property type="entry name" value="PROTEIN_KINASE_ST"/>
    <property type="match status" value="1"/>
</dbReference>
<dbReference type="InterPro" id="IPR008271">
    <property type="entry name" value="Ser/Thr_kinase_AS"/>
</dbReference>
<dbReference type="SUPFAM" id="SSF56112">
    <property type="entry name" value="Protein kinase-like (PK-like)"/>
    <property type="match status" value="1"/>
</dbReference>
<dbReference type="InterPro" id="IPR011009">
    <property type="entry name" value="Kinase-like_dom_sf"/>
</dbReference>
<organism evidence="2 3">
    <name type="scientific">Ceriporiopsis subvermispora (strain B)</name>
    <name type="common">White-rot fungus</name>
    <name type="synonym">Gelatoporia subvermispora</name>
    <dbReference type="NCBI Taxonomy" id="914234"/>
    <lineage>
        <taxon>Eukaryota</taxon>
        <taxon>Fungi</taxon>
        <taxon>Dikarya</taxon>
        <taxon>Basidiomycota</taxon>
        <taxon>Agaricomycotina</taxon>
        <taxon>Agaricomycetes</taxon>
        <taxon>Polyporales</taxon>
        <taxon>Gelatoporiaceae</taxon>
        <taxon>Gelatoporia</taxon>
    </lineage>
</organism>
<dbReference type="AlphaFoldDB" id="M2R402"/>
<keyword evidence="3" id="KW-1185">Reference proteome</keyword>
<dbReference type="Gene3D" id="1.10.510.10">
    <property type="entry name" value="Transferase(Phosphotransferase) domain 1"/>
    <property type="match status" value="1"/>
</dbReference>
<evidence type="ECO:0000313" key="2">
    <source>
        <dbReference type="EMBL" id="EMD33656.1"/>
    </source>
</evidence>
<feature type="non-terminal residue" evidence="2">
    <location>
        <position position="1"/>
    </location>
</feature>
<dbReference type="GO" id="GO:0004672">
    <property type="term" value="F:protein kinase activity"/>
    <property type="evidence" value="ECO:0007669"/>
    <property type="project" value="InterPro"/>
</dbReference>
<gene>
    <name evidence="2" type="ORF">CERSUDRAFT_24717</name>
</gene>
<reference evidence="2 3" key="1">
    <citation type="journal article" date="2012" name="Proc. Natl. Acad. Sci. U.S.A.">
        <title>Comparative genomics of Ceriporiopsis subvermispora and Phanerochaete chrysosporium provide insight into selective ligninolysis.</title>
        <authorList>
            <person name="Fernandez-Fueyo E."/>
            <person name="Ruiz-Duenas F.J."/>
            <person name="Ferreira P."/>
            <person name="Floudas D."/>
            <person name="Hibbett D.S."/>
            <person name="Canessa P."/>
            <person name="Larrondo L.F."/>
            <person name="James T.Y."/>
            <person name="Seelenfreund D."/>
            <person name="Lobos S."/>
            <person name="Polanco R."/>
            <person name="Tello M."/>
            <person name="Honda Y."/>
            <person name="Watanabe T."/>
            <person name="Watanabe T."/>
            <person name="Ryu J.S."/>
            <person name="Kubicek C.P."/>
            <person name="Schmoll M."/>
            <person name="Gaskell J."/>
            <person name="Hammel K.E."/>
            <person name="St John F.J."/>
            <person name="Vanden Wymelenberg A."/>
            <person name="Sabat G."/>
            <person name="Splinter BonDurant S."/>
            <person name="Syed K."/>
            <person name="Yadav J.S."/>
            <person name="Doddapaneni H."/>
            <person name="Subramanian V."/>
            <person name="Lavin J.L."/>
            <person name="Oguiza J.A."/>
            <person name="Perez G."/>
            <person name="Pisabarro A.G."/>
            <person name="Ramirez L."/>
            <person name="Santoyo F."/>
            <person name="Master E."/>
            <person name="Coutinho P.M."/>
            <person name="Henrissat B."/>
            <person name="Lombard V."/>
            <person name="Magnuson J.K."/>
            <person name="Kuees U."/>
            <person name="Hori C."/>
            <person name="Igarashi K."/>
            <person name="Samejima M."/>
            <person name="Held B.W."/>
            <person name="Barry K.W."/>
            <person name="LaButti K.M."/>
            <person name="Lapidus A."/>
            <person name="Lindquist E.A."/>
            <person name="Lucas S.M."/>
            <person name="Riley R."/>
            <person name="Salamov A.A."/>
            <person name="Hoffmeister D."/>
            <person name="Schwenk D."/>
            <person name="Hadar Y."/>
            <person name="Yarden O."/>
            <person name="de Vries R.P."/>
            <person name="Wiebenga A."/>
            <person name="Stenlid J."/>
            <person name="Eastwood D."/>
            <person name="Grigoriev I.V."/>
            <person name="Berka R.M."/>
            <person name="Blanchette R.A."/>
            <person name="Kersten P."/>
            <person name="Martinez A.T."/>
            <person name="Vicuna R."/>
            <person name="Cullen D."/>
        </authorList>
    </citation>
    <scope>NUCLEOTIDE SEQUENCE [LARGE SCALE GENOMIC DNA]</scope>
    <source>
        <strain evidence="2 3">B</strain>
    </source>
</reference>
<name>M2R402_CERS8</name>
<protein>
    <recommendedName>
        <fullName evidence="1">Protein kinase domain-containing protein</fullName>
    </recommendedName>
</protein>
<dbReference type="PANTHER" id="PTHR23257">
    <property type="entry name" value="SERINE-THREONINE PROTEIN KINASE"/>
    <property type="match status" value="1"/>
</dbReference>
<evidence type="ECO:0000313" key="3">
    <source>
        <dbReference type="Proteomes" id="UP000016930"/>
    </source>
</evidence>
<dbReference type="SMART" id="SM00220">
    <property type="entry name" value="S_TKc"/>
    <property type="match status" value="1"/>
</dbReference>
<dbReference type="PROSITE" id="PS50011">
    <property type="entry name" value="PROTEIN_KINASE_DOM"/>
    <property type="match status" value="1"/>
</dbReference>
<dbReference type="EMBL" id="KB445805">
    <property type="protein sequence ID" value="EMD33656.1"/>
    <property type="molecule type" value="Genomic_DNA"/>
</dbReference>
<proteinExistence type="predicted"/>
<dbReference type="OrthoDB" id="2804215at2759"/>
<dbReference type="Pfam" id="PF07714">
    <property type="entry name" value="PK_Tyr_Ser-Thr"/>
    <property type="match status" value="1"/>
</dbReference>
<dbReference type="Proteomes" id="UP000016930">
    <property type="component" value="Unassembled WGS sequence"/>
</dbReference>
<dbReference type="InterPro" id="IPR000719">
    <property type="entry name" value="Prot_kinase_dom"/>
</dbReference>
<sequence>LCKEAVVWTYTSHANITPFYGVFRSESGQLWLISKWMANGTVDSYLKIKPSANRLDLVLGISAGLEFLHNMGLIHGDLKSLNILVDEHEAACLADFGLSNVEYADKSQFLPGTSVFAGSKRWMAPELWDPKKFQLPHCRNTKASDVYAFAMV</sequence>
<dbReference type="InterPro" id="IPR050167">
    <property type="entry name" value="Ser_Thr_protein_kinase"/>
</dbReference>
<feature type="domain" description="Protein kinase" evidence="1">
    <location>
        <begin position="1"/>
        <end position="152"/>
    </location>
</feature>
<dbReference type="HOGENOM" id="CLU_000288_7_18_1"/>
<dbReference type="STRING" id="914234.M2R402"/>
<dbReference type="GO" id="GO:0005524">
    <property type="term" value="F:ATP binding"/>
    <property type="evidence" value="ECO:0007669"/>
    <property type="project" value="InterPro"/>
</dbReference>
<accession>M2R402</accession>